<evidence type="ECO:0000256" key="2">
    <source>
        <dbReference type="ARBA" id="ARBA00005336"/>
    </source>
</evidence>
<dbReference type="NCBIfam" id="NF003740">
    <property type="entry name" value="PRK05337.1"/>
    <property type="match status" value="1"/>
</dbReference>
<feature type="domain" description="Glycoside hydrolase family 3 N-terminal" evidence="6">
    <location>
        <begin position="8"/>
        <end position="287"/>
    </location>
</feature>
<sequence>MMALSGYQISADEKELLEHPLVGGVYLDANNFFDIEQLSRLTYDIRSISRGDILIATSQEGGHTVNFKREFTPVPDMGRVYLKASGDLDIASDYAEKLGWLICAELLACNIDVNFAPLLDIATESAAIPSRAFHAKETIITQLAGCFINGMRSAGMKSCGKYYPGAGHVLKSSDKSQYVDKRVASMLTQGDMRVFTELHQAGMLDAVIAANASYPSVDKQDVSYSKIWLRQYLRLEMNFDGVVFSNDLSSSPLTKSESYLERAQNAMQAGCDMVLLCENQSAAIQVIDGLPIDYIASARLSRLLSHPEYTFHGLKQKEKWKQASQLAADLSKS</sequence>
<evidence type="ECO:0000256" key="5">
    <source>
        <dbReference type="ARBA" id="ARBA00023295"/>
    </source>
</evidence>
<dbReference type="GO" id="GO:0005975">
    <property type="term" value="P:carbohydrate metabolic process"/>
    <property type="evidence" value="ECO:0007669"/>
    <property type="project" value="InterPro"/>
</dbReference>
<keyword evidence="8" id="KW-1185">Reference proteome</keyword>
<dbReference type="InterPro" id="IPR017853">
    <property type="entry name" value="GH"/>
</dbReference>
<dbReference type="AlphaFoldDB" id="A0A8J6IWZ3"/>
<keyword evidence="5 7" id="KW-0326">Glycosidase</keyword>
<dbReference type="PANTHER" id="PTHR30480">
    <property type="entry name" value="BETA-HEXOSAMINIDASE-RELATED"/>
    <property type="match status" value="1"/>
</dbReference>
<dbReference type="Gene3D" id="3.20.20.300">
    <property type="entry name" value="Glycoside hydrolase, family 3, N-terminal domain"/>
    <property type="match status" value="1"/>
</dbReference>
<evidence type="ECO:0000256" key="4">
    <source>
        <dbReference type="ARBA" id="ARBA00022801"/>
    </source>
</evidence>
<dbReference type="GO" id="GO:0004563">
    <property type="term" value="F:beta-N-acetylhexosaminidase activity"/>
    <property type="evidence" value="ECO:0007669"/>
    <property type="project" value="UniProtKB-EC"/>
</dbReference>
<dbReference type="Pfam" id="PF00933">
    <property type="entry name" value="Glyco_hydro_3"/>
    <property type="match status" value="1"/>
</dbReference>
<dbReference type="InterPro" id="IPR036962">
    <property type="entry name" value="Glyco_hydro_3_N_sf"/>
</dbReference>
<proteinExistence type="inferred from homology"/>
<dbReference type="PANTHER" id="PTHR30480:SF13">
    <property type="entry name" value="BETA-HEXOSAMINIDASE"/>
    <property type="match status" value="1"/>
</dbReference>
<comment type="catalytic activity">
    <reaction evidence="1">
        <text>Hydrolysis of terminal non-reducing N-acetyl-D-hexosamine residues in N-acetyl-beta-D-hexosaminides.</text>
        <dbReference type="EC" id="3.2.1.52"/>
    </reaction>
</comment>
<organism evidence="7 8">
    <name type="scientific">Neptunicella marina</name>
    <dbReference type="NCBI Taxonomy" id="2125989"/>
    <lineage>
        <taxon>Bacteria</taxon>
        <taxon>Pseudomonadati</taxon>
        <taxon>Pseudomonadota</taxon>
        <taxon>Gammaproteobacteria</taxon>
        <taxon>Alteromonadales</taxon>
        <taxon>Alteromonadaceae</taxon>
        <taxon>Neptunicella</taxon>
    </lineage>
</organism>
<name>A0A8J6IWZ3_9ALTE</name>
<comment type="similarity">
    <text evidence="2">Belongs to the glycosyl hydrolase 3 family.</text>
</comment>
<evidence type="ECO:0000313" key="7">
    <source>
        <dbReference type="EMBL" id="MBC3767021.1"/>
    </source>
</evidence>
<dbReference type="RefSeq" id="WP_186507533.1">
    <property type="nucleotide sequence ID" value="NZ_JACNEP010000012.1"/>
</dbReference>
<dbReference type="EC" id="3.2.1.52" evidence="3"/>
<comment type="caution">
    <text evidence="7">The sequence shown here is derived from an EMBL/GenBank/DDBJ whole genome shotgun (WGS) entry which is preliminary data.</text>
</comment>
<reference evidence="7" key="1">
    <citation type="journal article" date="2018" name="Int. J. Syst. Evol. Microbiol.">
        <title>Neptunicella marina gen. nov., sp. nov., isolated from surface seawater.</title>
        <authorList>
            <person name="Liu X."/>
            <person name="Lai Q."/>
            <person name="Du Y."/>
            <person name="Zhang X."/>
            <person name="Liu Z."/>
            <person name="Sun F."/>
            <person name="Shao Z."/>
        </authorList>
    </citation>
    <scope>NUCLEOTIDE SEQUENCE</scope>
    <source>
        <strain evidence="7">S27-2</strain>
    </source>
</reference>
<dbReference type="GO" id="GO:0009254">
    <property type="term" value="P:peptidoglycan turnover"/>
    <property type="evidence" value="ECO:0007669"/>
    <property type="project" value="TreeGrafter"/>
</dbReference>
<evidence type="ECO:0000256" key="1">
    <source>
        <dbReference type="ARBA" id="ARBA00001231"/>
    </source>
</evidence>
<dbReference type="InterPro" id="IPR001764">
    <property type="entry name" value="Glyco_hydro_3_N"/>
</dbReference>
<dbReference type="InterPro" id="IPR050226">
    <property type="entry name" value="NagZ_Beta-hexosaminidase"/>
</dbReference>
<accession>A0A8J6IWZ3</accession>
<dbReference type="EMBL" id="JACNEP010000012">
    <property type="protein sequence ID" value="MBC3767021.1"/>
    <property type="molecule type" value="Genomic_DNA"/>
</dbReference>
<evidence type="ECO:0000256" key="3">
    <source>
        <dbReference type="ARBA" id="ARBA00012663"/>
    </source>
</evidence>
<gene>
    <name evidence="7" type="primary">nagZ</name>
    <name evidence="7" type="ORF">H8B19_14130</name>
</gene>
<evidence type="ECO:0000259" key="6">
    <source>
        <dbReference type="Pfam" id="PF00933"/>
    </source>
</evidence>
<dbReference type="SUPFAM" id="SSF51445">
    <property type="entry name" value="(Trans)glycosidases"/>
    <property type="match status" value="1"/>
</dbReference>
<dbReference type="Proteomes" id="UP000601768">
    <property type="component" value="Unassembled WGS sequence"/>
</dbReference>
<protein>
    <recommendedName>
        <fullName evidence="3">beta-N-acetylhexosaminidase</fullName>
        <ecNumber evidence="3">3.2.1.52</ecNumber>
    </recommendedName>
</protein>
<evidence type="ECO:0000313" key="8">
    <source>
        <dbReference type="Proteomes" id="UP000601768"/>
    </source>
</evidence>
<reference evidence="7" key="2">
    <citation type="submission" date="2020-08" db="EMBL/GenBank/DDBJ databases">
        <authorList>
            <person name="Lai Q."/>
        </authorList>
    </citation>
    <scope>NUCLEOTIDE SEQUENCE</scope>
    <source>
        <strain evidence="7">S27-2</strain>
    </source>
</reference>
<keyword evidence="4 7" id="KW-0378">Hydrolase</keyword>